<dbReference type="PRINTS" id="PR00781">
    <property type="entry name" value="LIPOSIGPTASE"/>
</dbReference>
<dbReference type="PANTHER" id="PTHR33695">
    <property type="entry name" value="LIPOPROTEIN SIGNAL PEPTIDASE"/>
    <property type="match status" value="1"/>
</dbReference>
<proteinExistence type="inferred from homology"/>
<evidence type="ECO:0000256" key="10">
    <source>
        <dbReference type="RuleBase" id="RU004181"/>
    </source>
</evidence>
<comment type="pathway">
    <text evidence="9">Protein modification; lipoprotein biosynthesis (signal peptide cleavage).</text>
</comment>
<evidence type="ECO:0000256" key="7">
    <source>
        <dbReference type="ARBA" id="ARBA00022989"/>
    </source>
</evidence>
<name>A0A933IA18_UNCT6</name>
<keyword evidence="8 9" id="KW-0472">Membrane</keyword>
<evidence type="ECO:0000256" key="2">
    <source>
        <dbReference type="ARBA" id="ARBA00022475"/>
    </source>
</evidence>
<dbReference type="GO" id="GO:0006508">
    <property type="term" value="P:proteolysis"/>
    <property type="evidence" value="ECO:0007669"/>
    <property type="project" value="UniProtKB-KW"/>
</dbReference>
<keyword evidence="2 9" id="KW-1003">Cell membrane</keyword>
<reference evidence="11" key="1">
    <citation type="submission" date="2020-07" db="EMBL/GenBank/DDBJ databases">
        <title>Huge and variable diversity of episymbiotic CPR bacteria and DPANN archaea in groundwater ecosystems.</title>
        <authorList>
            <person name="He C.Y."/>
            <person name="Keren R."/>
            <person name="Whittaker M."/>
            <person name="Farag I.F."/>
            <person name="Doudna J."/>
            <person name="Cate J.H.D."/>
            <person name="Banfield J.F."/>
        </authorList>
    </citation>
    <scope>NUCLEOTIDE SEQUENCE</scope>
    <source>
        <strain evidence="11">NC_groundwater_1520_Pr4_B-0.1um_53_5</strain>
    </source>
</reference>
<keyword evidence="4 9" id="KW-0812">Transmembrane</keyword>
<dbReference type="InterPro" id="IPR001872">
    <property type="entry name" value="Peptidase_A8"/>
</dbReference>
<dbReference type="Proteomes" id="UP000736328">
    <property type="component" value="Unassembled WGS sequence"/>
</dbReference>
<protein>
    <recommendedName>
        <fullName evidence="9">Lipoprotein signal peptidase</fullName>
        <ecNumber evidence="9">3.4.23.36</ecNumber>
    </recommendedName>
    <alternativeName>
        <fullName evidence="9">Prolipoprotein signal peptidase</fullName>
    </alternativeName>
    <alternativeName>
        <fullName evidence="9">Signal peptidase II</fullName>
        <shortName evidence="9">SPase II</shortName>
    </alternativeName>
</protein>
<dbReference type="HAMAP" id="MF_00161">
    <property type="entry name" value="LspA"/>
    <property type="match status" value="1"/>
</dbReference>
<keyword evidence="3 9" id="KW-0645">Protease</keyword>
<evidence type="ECO:0000256" key="8">
    <source>
        <dbReference type="ARBA" id="ARBA00023136"/>
    </source>
</evidence>
<feature type="active site" evidence="9">
    <location>
        <position position="122"/>
    </location>
</feature>
<evidence type="ECO:0000256" key="5">
    <source>
        <dbReference type="ARBA" id="ARBA00022750"/>
    </source>
</evidence>
<evidence type="ECO:0000313" key="12">
    <source>
        <dbReference type="Proteomes" id="UP000736328"/>
    </source>
</evidence>
<organism evidence="11 12">
    <name type="scientific">candidate division TA06 bacterium</name>
    <dbReference type="NCBI Taxonomy" id="2250710"/>
    <lineage>
        <taxon>Bacteria</taxon>
        <taxon>Bacteria division TA06</taxon>
    </lineage>
</organism>
<comment type="similarity">
    <text evidence="1 9 10">Belongs to the peptidase A8 family.</text>
</comment>
<accession>A0A933IA18</accession>
<dbReference type="PANTHER" id="PTHR33695:SF1">
    <property type="entry name" value="LIPOPROTEIN SIGNAL PEPTIDASE"/>
    <property type="match status" value="1"/>
</dbReference>
<feature type="transmembrane region" description="Helical" evidence="9">
    <location>
        <begin position="151"/>
        <end position="173"/>
    </location>
</feature>
<sequence length="187" mass="21006">MTKIRLRNRIVVITATLAVFVLDRWTKLLVESRLALGESYEVLGKVLQFTHITNSNGVMGISFGPFSRYLMLPLSLLAITAIVYFYLRSQSRSLLSALATGFILGGAAGNMLDRFRTGVVTDFIDCDMPDIIIHPFKAGILKFPGFYLDRWYTFNIADSAVLIGVTLLIFFTIKEEYRANHDPGTKK</sequence>
<dbReference type="EMBL" id="JACQXR010000067">
    <property type="protein sequence ID" value="MBI4726645.1"/>
    <property type="molecule type" value="Genomic_DNA"/>
</dbReference>
<evidence type="ECO:0000256" key="1">
    <source>
        <dbReference type="ARBA" id="ARBA00006139"/>
    </source>
</evidence>
<evidence type="ECO:0000256" key="4">
    <source>
        <dbReference type="ARBA" id="ARBA00022692"/>
    </source>
</evidence>
<dbReference type="Pfam" id="PF01252">
    <property type="entry name" value="Peptidase_A8"/>
    <property type="match status" value="1"/>
</dbReference>
<dbReference type="GO" id="GO:0004190">
    <property type="term" value="F:aspartic-type endopeptidase activity"/>
    <property type="evidence" value="ECO:0007669"/>
    <property type="project" value="UniProtKB-UniRule"/>
</dbReference>
<dbReference type="GO" id="GO:0005886">
    <property type="term" value="C:plasma membrane"/>
    <property type="evidence" value="ECO:0007669"/>
    <property type="project" value="UniProtKB-SubCell"/>
</dbReference>
<keyword evidence="5 9" id="KW-0064">Aspartyl protease</keyword>
<comment type="catalytic activity">
    <reaction evidence="9">
        <text>Release of signal peptides from bacterial membrane prolipoproteins. Hydrolyzes -Xaa-Yaa-Zaa-|-(S,diacylglyceryl)Cys-, in which Xaa is hydrophobic (preferably Leu), and Yaa (Ala or Ser) and Zaa (Gly or Ala) have small, neutral side chains.</text>
        <dbReference type="EC" id="3.4.23.36"/>
    </reaction>
</comment>
<keyword evidence="6 9" id="KW-0378">Hydrolase</keyword>
<dbReference type="EC" id="3.4.23.36" evidence="9"/>
<evidence type="ECO:0000256" key="3">
    <source>
        <dbReference type="ARBA" id="ARBA00022670"/>
    </source>
</evidence>
<feature type="transmembrane region" description="Helical" evidence="9">
    <location>
        <begin position="94"/>
        <end position="112"/>
    </location>
</feature>
<comment type="caution">
    <text evidence="11">The sequence shown here is derived from an EMBL/GenBank/DDBJ whole genome shotgun (WGS) entry which is preliminary data.</text>
</comment>
<feature type="transmembrane region" description="Helical" evidence="9">
    <location>
        <begin position="69"/>
        <end position="87"/>
    </location>
</feature>
<comment type="function">
    <text evidence="9">This protein specifically catalyzes the removal of signal peptides from prolipoproteins.</text>
</comment>
<evidence type="ECO:0000256" key="9">
    <source>
        <dbReference type="HAMAP-Rule" id="MF_00161"/>
    </source>
</evidence>
<keyword evidence="7 9" id="KW-1133">Transmembrane helix</keyword>
<evidence type="ECO:0000313" key="11">
    <source>
        <dbReference type="EMBL" id="MBI4726645.1"/>
    </source>
</evidence>
<comment type="subcellular location">
    <subcellularLocation>
        <location evidence="9">Cell membrane</location>
        <topology evidence="9">Multi-pass membrane protein</topology>
    </subcellularLocation>
</comment>
<evidence type="ECO:0000256" key="6">
    <source>
        <dbReference type="ARBA" id="ARBA00022801"/>
    </source>
</evidence>
<dbReference type="AlphaFoldDB" id="A0A933IA18"/>
<gene>
    <name evidence="9" type="primary">lspA</name>
    <name evidence="11" type="ORF">HY768_05400</name>
</gene>
<feature type="active site" evidence="9">
    <location>
        <position position="158"/>
    </location>
</feature>
<comment type="caution">
    <text evidence="9">Lacks conserved residue(s) required for the propagation of feature annotation.</text>
</comment>